<dbReference type="GO" id="GO:0032543">
    <property type="term" value="P:mitochondrial translation"/>
    <property type="evidence" value="ECO:0007669"/>
    <property type="project" value="InterPro"/>
</dbReference>
<evidence type="ECO:0000256" key="7">
    <source>
        <dbReference type="ARBA" id="ARBA00022946"/>
    </source>
</evidence>
<dbReference type="GO" id="GO:0019843">
    <property type="term" value="F:rRNA binding"/>
    <property type="evidence" value="ECO:0007669"/>
    <property type="project" value="UniProtKB-KW"/>
</dbReference>
<gene>
    <name evidence="13" type="ORF">EVEC_LOCUS8987</name>
</gene>
<evidence type="ECO:0000256" key="10">
    <source>
        <dbReference type="ARBA" id="ARBA00023274"/>
    </source>
</evidence>
<evidence type="ECO:0000313" key="13">
    <source>
        <dbReference type="EMBL" id="VDD94236.1"/>
    </source>
</evidence>
<comment type="subcellular location">
    <subcellularLocation>
        <location evidence="1">Mitochondrion</location>
    </subcellularLocation>
</comment>
<dbReference type="WBParaSite" id="EVEC_0000957601-mRNA-1">
    <property type="protein sequence ID" value="EVEC_0000957601-mRNA-1"/>
    <property type="gene ID" value="EVEC_0000957601"/>
</dbReference>
<dbReference type="GO" id="GO:1990904">
    <property type="term" value="C:ribonucleoprotein complex"/>
    <property type="evidence" value="ECO:0007669"/>
    <property type="project" value="UniProtKB-KW"/>
</dbReference>
<evidence type="ECO:0000313" key="15">
    <source>
        <dbReference type="WBParaSite" id="EVEC_0000957601-mRNA-1"/>
    </source>
</evidence>
<keyword evidence="6" id="KW-0694">RNA-binding</keyword>
<dbReference type="GO" id="GO:0006417">
    <property type="term" value="P:regulation of translation"/>
    <property type="evidence" value="ECO:0007669"/>
    <property type="project" value="UniProtKB-KW"/>
</dbReference>
<proteinExistence type="inferred from homology"/>
<comment type="similarity">
    <text evidence="2">Belongs to the mitochondrion-specific ribosomal protein mS39 family.</text>
</comment>
<keyword evidence="9" id="KW-0496">Mitochondrion</keyword>
<keyword evidence="4" id="KW-0677">Repeat</keyword>
<evidence type="ECO:0000256" key="1">
    <source>
        <dbReference type="ARBA" id="ARBA00004173"/>
    </source>
</evidence>
<dbReference type="GO" id="GO:0005840">
    <property type="term" value="C:ribosome"/>
    <property type="evidence" value="ECO:0007669"/>
    <property type="project" value="UniProtKB-KW"/>
</dbReference>
<dbReference type="OrthoDB" id="185373at2759"/>
<sequence length="506" mass="57549">MLDSKRVRDAITIYERMSTEGVEVSRDTLKRLFFLTCYYNGSNAPSYEEEEWHGMRNFGLGLEQPVAFEEDGVADLLFEATEKSADVYSAMIAGLCKYPSSSAVKKARVLYEKMKEERLTPHVEAFCGLIENAKSFEDACLICKEMSAARVSPNIHDNSVDHADAVGKILQEAKKCSCEYSLSTYRELLKLSHSKSDKKLNVTYVVQILDNLESCESICAAVAKEQLFFVDAMEIAYSAKNYLLAERIKTLYESPKNKAKLPELSDEPKFYAYYLQVSIPMLSIESLEKRYKSLVPRIVGLSRNIAHQMLDRLQRDYKWSLLRRVIEDIIAARHFLDNMSVVKSCSVISLLNFKLLSPDERDECRALANRIVDVLNDYSRYSGYVQKKWTPRTIALCARMLMAVGEKDRAWELFETILDKKLTEGEDATVSPIGYPSAGDVIRIMDNALNDGNWEHACICLEVVGKYATELKMSVGHYAKKILSTCKMSSLQKIVLKNYANLRDYS</sequence>
<dbReference type="PANTHER" id="PTHR16276">
    <property type="entry name" value="PENTATRICOPEPTIDE REPEAT DOMAIN-CONTAINING PROTEIN 3"/>
    <property type="match status" value="1"/>
</dbReference>
<keyword evidence="5" id="KW-0810">Translation regulation</keyword>
<keyword evidence="8" id="KW-0689">Ribosomal protein</keyword>
<protein>
    <recommendedName>
        <fullName evidence="11">Small ribosomal subunit protein mS39</fullName>
    </recommendedName>
</protein>
<evidence type="ECO:0000313" key="14">
    <source>
        <dbReference type="Proteomes" id="UP000274131"/>
    </source>
</evidence>
<dbReference type="InterPro" id="IPR055063">
    <property type="entry name" value="Rib_mS39_PPR"/>
</dbReference>
<evidence type="ECO:0000256" key="4">
    <source>
        <dbReference type="ARBA" id="ARBA00022737"/>
    </source>
</evidence>
<evidence type="ECO:0000256" key="2">
    <source>
        <dbReference type="ARBA" id="ARBA00008551"/>
    </source>
</evidence>
<dbReference type="Proteomes" id="UP000274131">
    <property type="component" value="Unassembled WGS sequence"/>
</dbReference>
<dbReference type="Gene3D" id="1.25.40.10">
    <property type="entry name" value="Tetratricopeptide repeat domain"/>
    <property type="match status" value="1"/>
</dbReference>
<dbReference type="STRING" id="51028.A0A158QBG0"/>
<keyword evidence="7" id="KW-0809">Transit peptide</keyword>
<keyword evidence="10" id="KW-0687">Ribonucleoprotein</keyword>
<name>A0A158QBG0_ENTVE</name>
<dbReference type="InterPro" id="IPR002885">
    <property type="entry name" value="PPR_rpt"/>
</dbReference>
<evidence type="ECO:0000256" key="6">
    <source>
        <dbReference type="ARBA" id="ARBA00022884"/>
    </source>
</evidence>
<accession>A0A158QBG0</accession>
<dbReference type="InterPro" id="IPR011990">
    <property type="entry name" value="TPR-like_helical_dom_sf"/>
</dbReference>
<dbReference type="EMBL" id="UXUI01009737">
    <property type="protein sequence ID" value="VDD94236.1"/>
    <property type="molecule type" value="Genomic_DNA"/>
</dbReference>
<reference evidence="15" key="1">
    <citation type="submission" date="2016-04" db="UniProtKB">
        <authorList>
            <consortium name="WormBaseParasite"/>
        </authorList>
    </citation>
    <scope>IDENTIFICATION</scope>
</reference>
<evidence type="ECO:0000256" key="11">
    <source>
        <dbReference type="ARBA" id="ARBA00035134"/>
    </source>
</evidence>
<evidence type="ECO:0000256" key="8">
    <source>
        <dbReference type="ARBA" id="ARBA00022980"/>
    </source>
</evidence>
<dbReference type="GO" id="GO:0043024">
    <property type="term" value="F:ribosomal small subunit binding"/>
    <property type="evidence" value="ECO:0007669"/>
    <property type="project" value="InterPro"/>
</dbReference>
<dbReference type="Pfam" id="PF22330">
    <property type="entry name" value="Rib_mS39_PPR"/>
    <property type="match status" value="1"/>
</dbReference>
<evidence type="ECO:0000256" key="12">
    <source>
        <dbReference type="PROSITE-ProRule" id="PRU00708"/>
    </source>
</evidence>
<dbReference type="PROSITE" id="PS51375">
    <property type="entry name" value="PPR"/>
    <property type="match status" value="1"/>
</dbReference>
<feature type="repeat" description="PPR" evidence="12">
    <location>
        <begin position="84"/>
        <end position="121"/>
    </location>
</feature>
<evidence type="ECO:0000256" key="5">
    <source>
        <dbReference type="ARBA" id="ARBA00022845"/>
    </source>
</evidence>
<dbReference type="InterPro" id="IPR037387">
    <property type="entry name" value="PTCD3"/>
</dbReference>
<keyword evidence="3" id="KW-0699">rRNA-binding</keyword>
<evidence type="ECO:0000256" key="9">
    <source>
        <dbReference type="ARBA" id="ARBA00023128"/>
    </source>
</evidence>
<keyword evidence="14" id="KW-1185">Reference proteome</keyword>
<dbReference type="GO" id="GO:0005739">
    <property type="term" value="C:mitochondrion"/>
    <property type="evidence" value="ECO:0007669"/>
    <property type="project" value="UniProtKB-SubCell"/>
</dbReference>
<dbReference type="PANTHER" id="PTHR16276:SF1">
    <property type="entry name" value="SMALL RIBOSOMAL SUBUNIT PROTEIN MS39"/>
    <property type="match status" value="1"/>
</dbReference>
<evidence type="ECO:0000256" key="3">
    <source>
        <dbReference type="ARBA" id="ARBA00022730"/>
    </source>
</evidence>
<organism evidence="15">
    <name type="scientific">Enterobius vermicularis</name>
    <name type="common">Human pinworm</name>
    <dbReference type="NCBI Taxonomy" id="51028"/>
    <lineage>
        <taxon>Eukaryota</taxon>
        <taxon>Metazoa</taxon>
        <taxon>Ecdysozoa</taxon>
        <taxon>Nematoda</taxon>
        <taxon>Chromadorea</taxon>
        <taxon>Rhabditida</taxon>
        <taxon>Spirurina</taxon>
        <taxon>Oxyuridomorpha</taxon>
        <taxon>Oxyuroidea</taxon>
        <taxon>Oxyuridae</taxon>
        <taxon>Enterobius</taxon>
    </lineage>
</organism>
<dbReference type="AlphaFoldDB" id="A0A158QBG0"/>
<reference evidence="13 14" key="2">
    <citation type="submission" date="2018-10" db="EMBL/GenBank/DDBJ databases">
        <authorList>
            <consortium name="Pathogen Informatics"/>
        </authorList>
    </citation>
    <scope>NUCLEOTIDE SEQUENCE [LARGE SCALE GENOMIC DNA]</scope>
</reference>